<gene>
    <name evidence="3" type="primary">LOC113211510</name>
</gene>
<feature type="transmembrane region" description="Helical" evidence="1">
    <location>
        <begin position="96"/>
        <end position="119"/>
    </location>
</feature>
<feature type="transmembrane region" description="Helical" evidence="1">
    <location>
        <begin position="197"/>
        <end position="221"/>
    </location>
</feature>
<dbReference type="OrthoDB" id="6600897at2759"/>
<keyword evidence="2" id="KW-1185">Reference proteome</keyword>
<keyword evidence="1" id="KW-0472">Membrane</keyword>
<dbReference type="Proteomes" id="UP000504606">
    <property type="component" value="Unplaced"/>
</dbReference>
<sequence length="264" mass="28614">MPMSCVDVSVGARIVAVLGLVMSGLVVTQLATELARGSGDGGVAVLLGLSLDELDSRQRQSMHSDQHDHGHDQLLLGLAHPSNRGRQPFDHYVRDVLAAFLVYAVLYMGSSALLAYSSLVASRWGALPWLLLQALSIASQVARLVVQVAQHEAADPGHQGQYAPPMVPHPNHPGHETYDEHVREHIREHELQHEHSALAGIAVTAAYLAVCVYMWMLVLVAHREWTSSTKYPRGRGLGDEGYSLSMISIPIKETLTATAAPCEA</sequence>
<feature type="transmembrane region" description="Helical" evidence="1">
    <location>
        <begin position="12"/>
        <end position="31"/>
    </location>
</feature>
<keyword evidence="1" id="KW-1133">Transmembrane helix</keyword>
<evidence type="ECO:0000313" key="3">
    <source>
        <dbReference type="RefSeq" id="XP_026285680.1"/>
    </source>
</evidence>
<keyword evidence="1" id="KW-0812">Transmembrane</keyword>
<dbReference type="AlphaFoldDB" id="A0A6J1T246"/>
<dbReference type="GeneID" id="113211510"/>
<dbReference type="KEGG" id="foc:113211510"/>
<reference evidence="3" key="1">
    <citation type="submission" date="2025-08" db="UniProtKB">
        <authorList>
            <consortium name="RefSeq"/>
        </authorList>
    </citation>
    <scope>IDENTIFICATION</scope>
    <source>
        <tissue evidence="3">Whole organism</tissue>
    </source>
</reference>
<protein>
    <submittedName>
        <fullName evidence="3">Uncharacterized protein LOC113211510</fullName>
    </submittedName>
</protein>
<proteinExistence type="predicted"/>
<evidence type="ECO:0000313" key="2">
    <source>
        <dbReference type="Proteomes" id="UP000504606"/>
    </source>
</evidence>
<evidence type="ECO:0000256" key="1">
    <source>
        <dbReference type="SAM" id="Phobius"/>
    </source>
</evidence>
<dbReference type="RefSeq" id="XP_026285680.1">
    <property type="nucleotide sequence ID" value="XM_026429895.2"/>
</dbReference>
<organism evidence="2 3">
    <name type="scientific">Frankliniella occidentalis</name>
    <name type="common">Western flower thrips</name>
    <name type="synonym">Euthrips occidentalis</name>
    <dbReference type="NCBI Taxonomy" id="133901"/>
    <lineage>
        <taxon>Eukaryota</taxon>
        <taxon>Metazoa</taxon>
        <taxon>Ecdysozoa</taxon>
        <taxon>Arthropoda</taxon>
        <taxon>Hexapoda</taxon>
        <taxon>Insecta</taxon>
        <taxon>Pterygota</taxon>
        <taxon>Neoptera</taxon>
        <taxon>Paraneoptera</taxon>
        <taxon>Thysanoptera</taxon>
        <taxon>Terebrantia</taxon>
        <taxon>Thripoidea</taxon>
        <taxon>Thripidae</taxon>
        <taxon>Frankliniella</taxon>
    </lineage>
</organism>
<accession>A0A6J1T246</accession>
<name>A0A6J1T246_FRAOC</name>